<dbReference type="AlphaFoldDB" id="A0A8J3JXR9"/>
<comment type="caution">
    <text evidence="2">The sequence shown here is derived from an EMBL/GenBank/DDBJ whole genome shotgun (WGS) entry which is preliminary data.</text>
</comment>
<dbReference type="SUPFAM" id="SSF54909">
    <property type="entry name" value="Dimeric alpha+beta barrel"/>
    <property type="match status" value="1"/>
</dbReference>
<dbReference type="Proteomes" id="UP000619293">
    <property type="component" value="Unassembled WGS sequence"/>
</dbReference>
<dbReference type="InterPro" id="IPR011008">
    <property type="entry name" value="Dimeric_a/b-barrel"/>
</dbReference>
<gene>
    <name evidence="2" type="ORF">Cch02nite_64650</name>
</gene>
<protein>
    <recommendedName>
        <fullName evidence="1">NIPSNAP domain-containing protein</fullName>
    </recommendedName>
</protein>
<evidence type="ECO:0000259" key="1">
    <source>
        <dbReference type="Pfam" id="PF07978"/>
    </source>
</evidence>
<dbReference type="Pfam" id="PF07978">
    <property type="entry name" value="NIPSNAP"/>
    <property type="match status" value="1"/>
</dbReference>
<evidence type="ECO:0000313" key="3">
    <source>
        <dbReference type="Proteomes" id="UP000619293"/>
    </source>
</evidence>
<dbReference type="InterPro" id="IPR012577">
    <property type="entry name" value="NIPSNAP"/>
</dbReference>
<feature type="domain" description="NIPSNAP" evidence="1">
    <location>
        <begin position="33"/>
        <end position="122"/>
    </location>
</feature>
<organism evidence="2 3">
    <name type="scientific">Catellatospora chokoriensis</name>
    <dbReference type="NCBI Taxonomy" id="310353"/>
    <lineage>
        <taxon>Bacteria</taxon>
        <taxon>Bacillati</taxon>
        <taxon>Actinomycetota</taxon>
        <taxon>Actinomycetes</taxon>
        <taxon>Micromonosporales</taxon>
        <taxon>Micromonosporaceae</taxon>
        <taxon>Catellatospora</taxon>
    </lineage>
</organism>
<reference evidence="2 3" key="1">
    <citation type="submission" date="2021-01" db="EMBL/GenBank/DDBJ databases">
        <title>Whole genome shotgun sequence of Catellatospora chokoriensis NBRC 107358.</title>
        <authorList>
            <person name="Komaki H."/>
            <person name="Tamura T."/>
        </authorList>
    </citation>
    <scope>NUCLEOTIDE SEQUENCE [LARGE SCALE GENOMIC DNA]</scope>
    <source>
        <strain evidence="2 3">NBRC 107358</strain>
    </source>
</reference>
<dbReference type="Gene3D" id="3.30.70.100">
    <property type="match status" value="1"/>
</dbReference>
<keyword evidence="3" id="KW-1185">Reference proteome</keyword>
<evidence type="ECO:0000313" key="2">
    <source>
        <dbReference type="EMBL" id="GIF93021.1"/>
    </source>
</evidence>
<name>A0A8J3JXR9_9ACTN</name>
<proteinExistence type="predicted"/>
<dbReference type="EMBL" id="BONG01000055">
    <property type="protein sequence ID" value="GIF93021.1"/>
    <property type="molecule type" value="Genomic_DNA"/>
</dbReference>
<accession>A0A8J3JXR9</accession>
<sequence>MWFVDGDRDVGSAAGGSGAPLSVAGAMMPGVIVEIRTYQIKPGERDEFVRVMRTQSVPLLQKFGIAVLDCGPSLVDEDGAETAYLIRAFPAREIRDEQETTFYASPQWRRGPREAIVSRIESSHTVVLEMPAAAVEALRR</sequence>